<dbReference type="PROSITE" id="PS50901">
    <property type="entry name" value="FTSK"/>
    <property type="match status" value="1"/>
</dbReference>
<feature type="compositionally biased region" description="Acidic residues" evidence="4">
    <location>
        <begin position="577"/>
        <end position="591"/>
    </location>
</feature>
<sequence length="678" mass="72839">MASKRNGDGDLAVAGAAEFYTPKKHWASRLAPYASEWAGFLATMPVAAGAHWWMTSEPAAMPWASAGLTLLGTGVTALTWYCARARAVIVRRFATATAGITAAWTTAATIAGPWETPLLQLYAFGGAGVALSWSIFKALKRGGDFEAGGDNLWEKVKLAGVKTGPLEVEPNKVSGTLQLPRGELDVGDVQKRADKIASYLGLRKGAVRIIEDPEDASQAQMTVVPRDVLKDPADWPGASHPGGSIADPLVFGVYEDTELLRLWLPGDPKTSRNATHLQINGMNGSGKSAGFKQLATEILTRRDVALIVLDPSKGDQTVGFLQGSRAHLVTDVGACKKLLKALPGVITNRASQLGRWGYDQWVPEAFTKHRMPYLVVWVEEATKLLKSVEKFDVIAQEARSAGISLVLSQQKSTFRQMSTDVRSQLGAVLCFGVKDPEDAGYSLSDETLDAGAAPHRWKNRWPGCCYLEAPGVEEARYPTPARTYRATDEALAADIAACAEHAPDLPEDTAEALGLPQRASDTADDQEGGTVVPMRSTTPTRHTDPDVDPLEALDSLQEADVDDDPDDPEAGLASLPDETETDLDEVDPDAEIPEVPDTAAQIALPQPRPSLARARANVENWATRQPGVFGPKDVPTDLHGRDRSWVSRMLSALAEEGVIVRADDPGTYRARPARGHAA</sequence>
<evidence type="ECO:0000256" key="4">
    <source>
        <dbReference type="SAM" id="MobiDB-lite"/>
    </source>
</evidence>
<dbReference type="Gene3D" id="3.40.50.300">
    <property type="entry name" value="P-loop containing nucleotide triphosphate hydrolases"/>
    <property type="match status" value="1"/>
</dbReference>
<dbReference type="SUPFAM" id="SSF52540">
    <property type="entry name" value="P-loop containing nucleoside triphosphate hydrolases"/>
    <property type="match status" value="1"/>
</dbReference>
<keyword evidence="5" id="KW-0812">Transmembrane</keyword>
<dbReference type="InterPro" id="IPR002543">
    <property type="entry name" value="FtsK_dom"/>
</dbReference>
<keyword evidence="5" id="KW-1133">Transmembrane helix</keyword>
<feature type="region of interest" description="Disordered" evidence="4">
    <location>
        <begin position="519"/>
        <end position="591"/>
    </location>
</feature>
<comment type="caution">
    <text evidence="7">The sequence shown here is derived from an EMBL/GenBank/DDBJ whole genome shotgun (WGS) entry which is preliminary data.</text>
</comment>
<evidence type="ECO:0000313" key="7">
    <source>
        <dbReference type="EMBL" id="MFD0919663.1"/>
    </source>
</evidence>
<evidence type="ECO:0000256" key="5">
    <source>
        <dbReference type="SAM" id="Phobius"/>
    </source>
</evidence>
<feature type="compositionally biased region" description="Acidic residues" evidence="4">
    <location>
        <begin position="546"/>
        <end position="569"/>
    </location>
</feature>
<keyword evidence="2 3" id="KW-0067">ATP-binding</keyword>
<evidence type="ECO:0000256" key="3">
    <source>
        <dbReference type="PROSITE-ProRule" id="PRU00289"/>
    </source>
</evidence>
<dbReference type="RefSeq" id="WP_345599995.1">
    <property type="nucleotide sequence ID" value="NZ_BAABLT010000001.1"/>
</dbReference>
<dbReference type="PANTHER" id="PTHR22683">
    <property type="entry name" value="SPORULATION PROTEIN RELATED"/>
    <property type="match status" value="1"/>
</dbReference>
<evidence type="ECO:0000256" key="2">
    <source>
        <dbReference type="ARBA" id="ARBA00022840"/>
    </source>
</evidence>
<proteinExistence type="predicted"/>
<evidence type="ECO:0000259" key="6">
    <source>
        <dbReference type="PROSITE" id="PS50901"/>
    </source>
</evidence>
<feature type="transmembrane region" description="Helical" evidence="5">
    <location>
        <begin position="60"/>
        <end position="81"/>
    </location>
</feature>
<organism evidence="7 8">
    <name type="scientific">Saccharopolyspora rosea</name>
    <dbReference type="NCBI Taxonomy" id="524884"/>
    <lineage>
        <taxon>Bacteria</taxon>
        <taxon>Bacillati</taxon>
        <taxon>Actinomycetota</taxon>
        <taxon>Actinomycetes</taxon>
        <taxon>Pseudonocardiales</taxon>
        <taxon>Pseudonocardiaceae</taxon>
        <taxon>Saccharopolyspora</taxon>
    </lineage>
</organism>
<keyword evidence="5" id="KW-0472">Membrane</keyword>
<evidence type="ECO:0000256" key="1">
    <source>
        <dbReference type="ARBA" id="ARBA00022741"/>
    </source>
</evidence>
<dbReference type="PANTHER" id="PTHR22683:SF41">
    <property type="entry name" value="DNA TRANSLOCASE FTSK"/>
    <property type="match status" value="1"/>
</dbReference>
<dbReference type="Proteomes" id="UP001597018">
    <property type="component" value="Unassembled WGS sequence"/>
</dbReference>
<feature type="transmembrane region" description="Helical" evidence="5">
    <location>
        <begin position="93"/>
        <end position="112"/>
    </location>
</feature>
<dbReference type="EMBL" id="JBHTIW010000003">
    <property type="protein sequence ID" value="MFD0919663.1"/>
    <property type="molecule type" value="Genomic_DNA"/>
</dbReference>
<feature type="transmembrane region" description="Helical" evidence="5">
    <location>
        <begin position="33"/>
        <end position="54"/>
    </location>
</feature>
<name>A0ABW3FPA3_9PSEU</name>
<reference evidence="8" key="1">
    <citation type="journal article" date="2019" name="Int. J. Syst. Evol. Microbiol.">
        <title>The Global Catalogue of Microorganisms (GCM) 10K type strain sequencing project: providing services to taxonomists for standard genome sequencing and annotation.</title>
        <authorList>
            <consortium name="The Broad Institute Genomics Platform"/>
            <consortium name="The Broad Institute Genome Sequencing Center for Infectious Disease"/>
            <person name="Wu L."/>
            <person name="Ma J."/>
        </authorList>
    </citation>
    <scope>NUCLEOTIDE SEQUENCE [LARGE SCALE GENOMIC DNA]</scope>
    <source>
        <strain evidence="8">CCUG 56401</strain>
    </source>
</reference>
<protein>
    <recommendedName>
        <fullName evidence="6">FtsK domain-containing protein</fullName>
    </recommendedName>
</protein>
<feature type="domain" description="FtsK" evidence="6">
    <location>
        <begin position="257"/>
        <end position="440"/>
    </location>
</feature>
<gene>
    <name evidence="7" type="ORF">ACFQ16_07900</name>
</gene>
<keyword evidence="8" id="KW-1185">Reference proteome</keyword>
<feature type="binding site" evidence="3">
    <location>
        <begin position="281"/>
        <end position="288"/>
    </location>
    <ligand>
        <name>ATP</name>
        <dbReference type="ChEBI" id="CHEBI:30616"/>
    </ligand>
</feature>
<evidence type="ECO:0000313" key="8">
    <source>
        <dbReference type="Proteomes" id="UP001597018"/>
    </source>
</evidence>
<accession>A0ABW3FPA3</accession>
<keyword evidence="1 3" id="KW-0547">Nucleotide-binding</keyword>
<dbReference type="InterPro" id="IPR050206">
    <property type="entry name" value="FtsK/SpoIIIE/SftA"/>
</dbReference>
<dbReference type="InterPro" id="IPR027417">
    <property type="entry name" value="P-loop_NTPase"/>
</dbReference>